<keyword evidence="15 16" id="KW-0472">Membrane</keyword>
<evidence type="ECO:0000256" key="15">
    <source>
        <dbReference type="ARBA" id="ARBA00023136"/>
    </source>
</evidence>
<dbReference type="SMART" id="SM01117">
    <property type="entry name" value="Cyt-b5"/>
    <property type="match status" value="1"/>
</dbReference>
<dbReference type="GO" id="GO:0046872">
    <property type="term" value="F:metal ion binding"/>
    <property type="evidence" value="ECO:0007669"/>
    <property type="project" value="UniProtKB-KW"/>
</dbReference>
<comment type="similarity">
    <text evidence="4">Belongs to the fatty acid desaturase type 1 family.</text>
</comment>
<keyword evidence="14" id="KW-0443">Lipid metabolism</keyword>
<evidence type="ECO:0000313" key="19">
    <source>
        <dbReference type="Proteomes" id="UP001164286"/>
    </source>
</evidence>
<evidence type="ECO:0000256" key="9">
    <source>
        <dbReference type="ARBA" id="ARBA00022723"/>
    </source>
</evidence>
<keyword evidence="12" id="KW-0560">Oxidoreductase</keyword>
<evidence type="ECO:0000313" key="18">
    <source>
        <dbReference type="EMBL" id="KAI9635801.1"/>
    </source>
</evidence>
<dbReference type="InterPro" id="IPR036400">
    <property type="entry name" value="Cyt_B5-like_heme/steroid_sf"/>
</dbReference>
<feature type="transmembrane region" description="Helical" evidence="16">
    <location>
        <begin position="373"/>
        <end position="393"/>
    </location>
</feature>
<protein>
    <recommendedName>
        <fullName evidence="6">Delta 8-(E)-sphingolipid desaturase</fullName>
        <ecNumber evidence="5">1.14.19.18</ecNumber>
    </recommendedName>
</protein>
<evidence type="ECO:0000256" key="5">
    <source>
        <dbReference type="ARBA" id="ARBA00012019"/>
    </source>
</evidence>
<accession>A0AA38HAU9</accession>
<feature type="transmembrane region" description="Helical" evidence="16">
    <location>
        <begin position="308"/>
        <end position="327"/>
    </location>
</feature>
<name>A0AA38HAU9_9TREE</name>
<dbReference type="RefSeq" id="XP_052945578.1">
    <property type="nucleotide sequence ID" value="XM_053086939.1"/>
</dbReference>
<evidence type="ECO:0000256" key="10">
    <source>
        <dbReference type="ARBA" id="ARBA00022919"/>
    </source>
</evidence>
<comment type="pathway">
    <text evidence="2">Lipid metabolism; sphingolipid metabolism.</text>
</comment>
<evidence type="ECO:0000256" key="12">
    <source>
        <dbReference type="ARBA" id="ARBA00023002"/>
    </source>
</evidence>
<sequence>MSRNQVISKRAIEGMIAEGRSLVIYEGQVLQLDTWMDRHPGGRLALQHMVGNDATSEIKAYHRENVLRTMPAYRIGYAPADWTNFAPPIRGGVYRKLSAKEAKEEVWVEDIVGDLPSDRDLGVAAAMQTEVDRCLAAYPSPDPVTQSAITEKYNALHQKVHDGGFYTCNYLDYGRESIRYTILFITFLTLLHRGYYIPSAIALGAFWQQIMFTAHDAGHRAITQNMTYDTMIGIFIADFCCGLSFGWWKSSHNVHHLVTNSPEHDPDIQNTPLFATCPSQLNNVHSTYYNFDFVWDKACELLIPYQRYAYYPIMAFARFNLYALGWMHLISPRSKTSGAAAWTRPAEICGMITYWFLFGYCLVWRTLPDWPTRVAFVLSSHLITMLLHVQITLSHWGMPTCDLGNNESFAQKQLRTTMDVVCPIWLDWLHGGLQFQAIHHLFPRVPRHNLRKIQPLVEEFCKDTGIQYTIYGFVKGNGTVISRLDEISAQLAMLVKCQDHMAKTGESGLI</sequence>
<dbReference type="CDD" id="cd03506">
    <property type="entry name" value="Delta6-FADS-like"/>
    <property type="match status" value="1"/>
</dbReference>
<dbReference type="PIRSF" id="PIRSF015921">
    <property type="entry name" value="FA_sphinglp_des"/>
    <property type="match status" value="1"/>
</dbReference>
<evidence type="ECO:0000256" key="2">
    <source>
        <dbReference type="ARBA" id="ARBA00004760"/>
    </source>
</evidence>
<dbReference type="EMBL" id="JAKWFO010000005">
    <property type="protein sequence ID" value="KAI9635801.1"/>
    <property type="molecule type" value="Genomic_DNA"/>
</dbReference>
<dbReference type="EC" id="1.14.19.18" evidence="5"/>
<dbReference type="GO" id="GO:0016020">
    <property type="term" value="C:membrane"/>
    <property type="evidence" value="ECO:0007669"/>
    <property type="project" value="UniProtKB-SubCell"/>
</dbReference>
<dbReference type="InterPro" id="IPR005804">
    <property type="entry name" value="FA_desaturase_dom"/>
</dbReference>
<dbReference type="PANTHER" id="PTHR19353:SF30">
    <property type="entry name" value="DELTA 8-(E)-SPHINGOLIPID DESATURASE"/>
    <property type="match status" value="1"/>
</dbReference>
<comment type="pathway">
    <text evidence="3">Sphingolipid metabolism.</text>
</comment>
<dbReference type="AlphaFoldDB" id="A0AA38HAU9"/>
<organism evidence="18 19">
    <name type="scientific">Dioszegia hungarica</name>
    <dbReference type="NCBI Taxonomy" id="4972"/>
    <lineage>
        <taxon>Eukaryota</taxon>
        <taxon>Fungi</taxon>
        <taxon>Dikarya</taxon>
        <taxon>Basidiomycota</taxon>
        <taxon>Agaricomycotina</taxon>
        <taxon>Tremellomycetes</taxon>
        <taxon>Tremellales</taxon>
        <taxon>Bulleribasidiaceae</taxon>
        <taxon>Dioszegia</taxon>
    </lineage>
</organism>
<gene>
    <name evidence="18" type="ORF">MKK02DRAFT_24805</name>
</gene>
<evidence type="ECO:0000256" key="3">
    <source>
        <dbReference type="ARBA" id="ARBA00004991"/>
    </source>
</evidence>
<dbReference type="GO" id="GO:0016717">
    <property type="term" value="F:oxidoreductase activity, acting on paired donors, with oxidation of a pair of donors resulting in the reduction of molecular oxygen to two molecules of water"/>
    <property type="evidence" value="ECO:0007669"/>
    <property type="project" value="TreeGrafter"/>
</dbReference>
<reference evidence="18" key="1">
    <citation type="journal article" date="2022" name="G3 (Bethesda)">
        <title>High quality genome of the basidiomycete yeast Dioszegia hungarica PDD-24b-2 isolated from cloud water.</title>
        <authorList>
            <person name="Jarrige D."/>
            <person name="Haridas S."/>
            <person name="Bleykasten-Grosshans C."/>
            <person name="Joly M."/>
            <person name="Nadalig T."/>
            <person name="Sancelme M."/>
            <person name="Vuilleumier S."/>
            <person name="Grigoriev I.V."/>
            <person name="Amato P."/>
            <person name="Bringel F."/>
        </authorList>
    </citation>
    <scope>NUCLEOTIDE SEQUENCE</scope>
    <source>
        <strain evidence="18">PDD-24b-2</strain>
    </source>
</reference>
<evidence type="ECO:0000256" key="4">
    <source>
        <dbReference type="ARBA" id="ARBA00009295"/>
    </source>
</evidence>
<dbReference type="Pfam" id="PF00173">
    <property type="entry name" value="Cyt-b5"/>
    <property type="match status" value="1"/>
</dbReference>
<evidence type="ECO:0000256" key="14">
    <source>
        <dbReference type="ARBA" id="ARBA00023098"/>
    </source>
</evidence>
<evidence type="ECO:0000256" key="7">
    <source>
        <dbReference type="ARBA" id="ARBA00022617"/>
    </source>
</evidence>
<dbReference type="PROSITE" id="PS50255">
    <property type="entry name" value="CYTOCHROME_B5_2"/>
    <property type="match status" value="1"/>
</dbReference>
<evidence type="ECO:0000259" key="17">
    <source>
        <dbReference type="PROSITE" id="PS50255"/>
    </source>
</evidence>
<feature type="transmembrane region" description="Helical" evidence="16">
    <location>
        <begin position="230"/>
        <end position="248"/>
    </location>
</feature>
<evidence type="ECO:0000256" key="11">
    <source>
        <dbReference type="ARBA" id="ARBA00022989"/>
    </source>
</evidence>
<feature type="transmembrane region" description="Helical" evidence="16">
    <location>
        <begin position="348"/>
        <end position="367"/>
    </location>
</feature>
<evidence type="ECO:0000256" key="8">
    <source>
        <dbReference type="ARBA" id="ARBA00022692"/>
    </source>
</evidence>
<dbReference type="InterPro" id="IPR001199">
    <property type="entry name" value="Cyt_B5-like_heme/steroid-bd"/>
</dbReference>
<keyword evidence="8 16" id="KW-0812">Transmembrane</keyword>
<keyword evidence="11 16" id="KW-1133">Transmembrane helix</keyword>
<dbReference type="SUPFAM" id="SSF55856">
    <property type="entry name" value="Cytochrome b5-like heme/steroid binding domain"/>
    <property type="match status" value="1"/>
</dbReference>
<dbReference type="Gene3D" id="3.10.120.10">
    <property type="entry name" value="Cytochrome b5-like heme/steroid binding domain"/>
    <property type="match status" value="1"/>
</dbReference>
<keyword evidence="13" id="KW-0408">Iron</keyword>
<evidence type="ECO:0000256" key="1">
    <source>
        <dbReference type="ARBA" id="ARBA00004141"/>
    </source>
</evidence>
<keyword evidence="10" id="KW-0746">Sphingolipid metabolism</keyword>
<dbReference type="GO" id="GO:0006665">
    <property type="term" value="P:sphingolipid metabolic process"/>
    <property type="evidence" value="ECO:0007669"/>
    <property type="project" value="UniProtKB-KW"/>
</dbReference>
<dbReference type="GeneID" id="77726140"/>
<keyword evidence="9" id="KW-0479">Metal-binding</keyword>
<comment type="subcellular location">
    <subcellularLocation>
        <location evidence="1">Membrane</location>
        <topology evidence="1">Multi-pass membrane protein</topology>
    </subcellularLocation>
</comment>
<dbReference type="Pfam" id="PF00487">
    <property type="entry name" value="FA_desaturase"/>
    <property type="match status" value="1"/>
</dbReference>
<evidence type="ECO:0000256" key="6">
    <source>
        <dbReference type="ARBA" id="ARBA00016939"/>
    </source>
</evidence>
<keyword evidence="7" id="KW-0349">Heme</keyword>
<evidence type="ECO:0000256" key="16">
    <source>
        <dbReference type="SAM" id="Phobius"/>
    </source>
</evidence>
<dbReference type="InterPro" id="IPR012171">
    <property type="entry name" value="Fatty_acid_desaturase"/>
</dbReference>
<feature type="domain" description="Cytochrome b5 heme-binding" evidence="17">
    <location>
        <begin position="4"/>
        <end position="79"/>
    </location>
</feature>
<dbReference type="Proteomes" id="UP001164286">
    <property type="component" value="Unassembled WGS sequence"/>
</dbReference>
<evidence type="ECO:0000256" key="13">
    <source>
        <dbReference type="ARBA" id="ARBA00023004"/>
    </source>
</evidence>
<dbReference type="PANTHER" id="PTHR19353">
    <property type="entry name" value="FATTY ACID DESATURASE 2"/>
    <property type="match status" value="1"/>
</dbReference>
<keyword evidence="19" id="KW-1185">Reference proteome</keyword>
<proteinExistence type="inferred from homology"/>
<comment type="caution">
    <text evidence="18">The sequence shown here is derived from an EMBL/GenBank/DDBJ whole genome shotgun (WGS) entry which is preliminary data.</text>
</comment>